<evidence type="ECO:0000313" key="2">
    <source>
        <dbReference type="Proteomes" id="UP000613160"/>
    </source>
</evidence>
<dbReference type="EMBL" id="BMJJ01000002">
    <property type="protein sequence ID" value="GGD10456.1"/>
    <property type="molecule type" value="Genomic_DNA"/>
</dbReference>
<dbReference type="RefSeq" id="WP_188849626.1">
    <property type="nucleotide sequence ID" value="NZ_BMJJ01000002.1"/>
</dbReference>
<evidence type="ECO:0008006" key="3">
    <source>
        <dbReference type="Google" id="ProtNLM"/>
    </source>
</evidence>
<evidence type="ECO:0000313" key="1">
    <source>
        <dbReference type="EMBL" id="GGD10456.1"/>
    </source>
</evidence>
<protein>
    <recommendedName>
        <fullName evidence="3">Formate dehydrogenase</fullName>
    </recommendedName>
</protein>
<reference evidence="1" key="2">
    <citation type="submission" date="2020-09" db="EMBL/GenBank/DDBJ databases">
        <authorList>
            <person name="Sun Q."/>
            <person name="Zhou Y."/>
        </authorList>
    </citation>
    <scope>NUCLEOTIDE SEQUENCE</scope>
    <source>
        <strain evidence="1">CGMCC 1.15493</strain>
    </source>
</reference>
<gene>
    <name evidence="1" type="ORF">GCM10011335_11680</name>
</gene>
<dbReference type="AlphaFoldDB" id="A0A917D843"/>
<dbReference type="InterPro" id="IPR021074">
    <property type="entry name" value="Formate_DH_dsu"/>
</dbReference>
<sequence length="80" mass="8984">MQHDKLIHMANQIATFCASNPRGARQTADVADHINKFWEPRMRAKLCERLESGTAEDVHPLVMQALAHIRRPVVDAAPLS</sequence>
<keyword evidence="2" id="KW-1185">Reference proteome</keyword>
<name>A0A917D843_9HYPH</name>
<accession>A0A917D843</accession>
<dbReference type="Proteomes" id="UP000613160">
    <property type="component" value="Unassembled WGS sequence"/>
</dbReference>
<organism evidence="1 2">
    <name type="scientific">Aureimonas glaciei</name>
    <dbReference type="NCBI Taxonomy" id="1776957"/>
    <lineage>
        <taxon>Bacteria</taxon>
        <taxon>Pseudomonadati</taxon>
        <taxon>Pseudomonadota</taxon>
        <taxon>Alphaproteobacteria</taxon>
        <taxon>Hyphomicrobiales</taxon>
        <taxon>Aurantimonadaceae</taxon>
        <taxon>Aureimonas</taxon>
    </lineage>
</organism>
<dbReference type="Pfam" id="PF11390">
    <property type="entry name" value="FdsD"/>
    <property type="match status" value="1"/>
</dbReference>
<reference evidence="1" key="1">
    <citation type="journal article" date="2014" name="Int. J. Syst. Evol. Microbiol.">
        <title>Complete genome sequence of Corynebacterium casei LMG S-19264T (=DSM 44701T), isolated from a smear-ripened cheese.</title>
        <authorList>
            <consortium name="US DOE Joint Genome Institute (JGI-PGF)"/>
            <person name="Walter F."/>
            <person name="Albersmeier A."/>
            <person name="Kalinowski J."/>
            <person name="Ruckert C."/>
        </authorList>
    </citation>
    <scope>NUCLEOTIDE SEQUENCE</scope>
    <source>
        <strain evidence="1">CGMCC 1.15493</strain>
    </source>
</reference>
<proteinExistence type="predicted"/>
<comment type="caution">
    <text evidence="1">The sequence shown here is derived from an EMBL/GenBank/DDBJ whole genome shotgun (WGS) entry which is preliminary data.</text>
</comment>